<comment type="caution">
    <text evidence="1">The sequence shown here is derived from an EMBL/GenBank/DDBJ whole genome shotgun (WGS) entry which is preliminary data.</text>
</comment>
<dbReference type="EMBL" id="JABANP010001348">
    <property type="protein sequence ID" value="KAF4671807.1"/>
    <property type="molecule type" value="Genomic_DNA"/>
</dbReference>
<gene>
    <name evidence="1" type="ORF">FOZ60_002118</name>
</gene>
<organism evidence="1 2">
    <name type="scientific">Perkinsus olseni</name>
    <name type="common">Perkinsus atlanticus</name>
    <dbReference type="NCBI Taxonomy" id="32597"/>
    <lineage>
        <taxon>Eukaryota</taxon>
        <taxon>Sar</taxon>
        <taxon>Alveolata</taxon>
        <taxon>Perkinsozoa</taxon>
        <taxon>Perkinsea</taxon>
        <taxon>Perkinsida</taxon>
        <taxon>Perkinsidae</taxon>
        <taxon>Perkinsus</taxon>
    </lineage>
</organism>
<dbReference type="Proteomes" id="UP000541610">
    <property type="component" value="Unassembled WGS sequence"/>
</dbReference>
<evidence type="ECO:0000313" key="2">
    <source>
        <dbReference type="Proteomes" id="UP000541610"/>
    </source>
</evidence>
<reference evidence="1 2" key="1">
    <citation type="submission" date="2020-04" db="EMBL/GenBank/DDBJ databases">
        <title>Perkinsus olseni comparative genomics.</title>
        <authorList>
            <person name="Bogema D.R."/>
        </authorList>
    </citation>
    <scope>NUCLEOTIDE SEQUENCE [LARGE SCALE GENOMIC DNA]</scope>
    <source>
        <strain evidence="1">00978-12</strain>
    </source>
</reference>
<feature type="non-terminal residue" evidence="1">
    <location>
        <position position="119"/>
    </location>
</feature>
<name>A0A7J6MK43_PEROL</name>
<evidence type="ECO:0000313" key="1">
    <source>
        <dbReference type="EMBL" id="KAF4671807.1"/>
    </source>
</evidence>
<feature type="non-terminal residue" evidence="1">
    <location>
        <position position="1"/>
    </location>
</feature>
<sequence length="119" mass="13166">AKSGMTPSKDDPRVPFNVSALVVESLAYDLILGHDFITGDDLRRKLLVRHEFSLTSRTDVNLCMRASTTPVLRVLRPVRAYGYGWYLPASAGLKVQVTPLSDEQLHFASATPPEDELVP</sequence>
<protein>
    <submittedName>
        <fullName evidence="1">Uncharacterized protein</fullName>
    </submittedName>
</protein>
<accession>A0A7J6MK43</accession>
<proteinExistence type="predicted"/>
<dbReference type="AlphaFoldDB" id="A0A7J6MK43"/>